<evidence type="ECO:0000313" key="1">
    <source>
        <dbReference type="EMBL" id="CEN49770.1"/>
    </source>
</evidence>
<dbReference type="EMBL" id="CDOK01000114">
    <property type="protein sequence ID" value="CEN49770.1"/>
    <property type="molecule type" value="Genomic_DNA"/>
</dbReference>
<dbReference type="Proteomes" id="UP000039370">
    <property type="component" value="Unassembled WGS sequence"/>
</dbReference>
<evidence type="ECO:0000313" key="2">
    <source>
        <dbReference type="Proteomes" id="UP000039370"/>
    </source>
</evidence>
<reference evidence="2" key="1">
    <citation type="submission" date="2015-01" db="EMBL/GenBank/DDBJ databases">
        <authorList>
            <person name="MANFREDI Pablo"/>
        </authorList>
    </citation>
    <scope>NUCLEOTIDE SEQUENCE [LARGE SCALE GENOMIC DNA]</scope>
    <source>
        <strain evidence="2">Cc11</strain>
    </source>
</reference>
<dbReference type="AlphaFoldDB" id="A0A0B7IDF7"/>
<accession>A0A0B7IDF7</accession>
<protein>
    <submittedName>
        <fullName evidence="1">Uncharacterized protein</fullName>
    </submittedName>
</protein>
<proteinExistence type="predicted"/>
<gene>
    <name evidence="1" type="ORF">CCAN11_2000014</name>
</gene>
<sequence length="35" mass="4046">MDIEKLKILASQLKNPHGEKGVEVAEMMYQNQPFQ</sequence>
<name>A0A0B7IDF7_9FLAO</name>
<organism evidence="1 2">
    <name type="scientific">Capnocytophaga canimorsus</name>
    <dbReference type="NCBI Taxonomy" id="28188"/>
    <lineage>
        <taxon>Bacteria</taxon>
        <taxon>Pseudomonadati</taxon>
        <taxon>Bacteroidota</taxon>
        <taxon>Flavobacteriia</taxon>
        <taxon>Flavobacteriales</taxon>
        <taxon>Flavobacteriaceae</taxon>
        <taxon>Capnocytophaga</taxon>
    </lineage>
</organism>